<dbReference type="RefSeq" id="WP_243641525.1">
    <property type="nucleotide sequence ID" value="NZ_OBDR01000009.1"/>
</dbReference>
<evidence type="ECO:0000256" key="9">
    <source>
        <dbReference type="ARBA" id="ARBA00022989"/>
    </source>
</evidence>
<evidence type="ECO:0000313" key="19">
    <source>
        <dbReference type="Proteomes" id="UP000295404"/>
    </source>
</evidence>
<keyword evidence="9 13" id="KW-1133">Transmembrane helix</keyword>
<keyword evidence="3" id="KW-0813">Transport</keyword>
<dbReference type="Gene3D" id="3.40.50.720">
    <property type="entry name" value="NAD(P)-binding Rossmann-like Domain"/>
    <property type="match status" value="1"/>
</dbReference>
<keyword evidence="8" id="KW-0630">Potassium</keyword>
<evidence type="ECO:0000256" key="1">
    <source>
        <dbReference type="ARBA" id="ARBA00003660"/>
    </source>
</evidence>
<sequence>MKTFFLVIVLTSLGDDRVESIYFLQIALAVLLMTIIAHLLSMRFRMPILIFLLIEGIIAGPEVLNILDPMILGEGLSAIVALCVSVIVFEGGLHIDLHSIRSIQKSVLRLVIFGIVITFILATAASYYIAGLPLNIAALFGALVTATGPTVITPLVRNVNVPHKVSKILELEGVLNDAASVILAALIFELIVSPLSGLELVSFLIQRIGMGLILGLASGFLLRSILGKMLLTEQTVRFITFTMVIATFVIAESFANESGILAVAIFGIMVGSSKVPYKSALKEFKADLVLMMLSLIFLLLAALLRFDYIIQIGLVGVAVVMVLIFVARPISVFLSTRGTSFNRNEKLFVSFVGPRGVVPASIATYFAVKLNSMGMVGGDALVGLIFITIIITVLMTGSLANRVAKFLGVIPMEILVVGGGEVGQILAERFEKRGENVVVVDPSEENCQKLMKSDIRVVHGDAEDINVLKEAGIDHAKYVVATTDEDNTNLLICQIAKTKFNFDKDQIVARVNNIENLHAFWDLEIRAMSPAMTTALVLDNMVGRPHMFSMCEVEEGADIIEAHVSNPKVVGKAIRELNLPESSLLLMVRRGQDSFIANGSVVLEYDDIVTVIGEGDSAQKVADLFER</sequence>
<dbReference type="PRINTS" id="PR00335">
    <property type="entry name" value="KUPTAKETRKA"/>
</dbReference>
<feature type="transmembrane region" description="Helical" evidence="13">
    <location>
        <begin position="347"/>
        <end position="368"/>
    </location>
</feature>
<proteinExistence type="predicted"/>
<dbReference type="InterPro" id="IPR006036">
    <property type="entry name" value="K_uptake_TrkA"/>
</dbReference>
<reference evidence="18" key="1">
    <citation type="submission" date="2017-09" db="EMBL/GenBank/DDBJ databases">
        <authorList>
            <person name="Varghese N."/>
            <person name="Submissions S."/>
        </authorList>
    </citation>
    <scope>NUCLEOTIDE SEQUENCE [LARGE SCALE GENOMIC DNA]</scope>
    <source>
        <strain evidence="18">WG-1MB</strain>
    </source>
</reference>
<feature type="transmembrane region" description="Helical" evidence="13">
    <location>
        <begin position="204"/>
        <end position="226"/>
    </location>
</feature>
<dbReference type="SUPFAM" id="SSF116726">
    <property type="entry name" value="TrkA C-terminal domain-like"/>
    <property type="match status" value="1"/>
</dbReference>
<dbReference type="GO" id="GO:0015079">
    <property type="term" value="F:potassium ion transmembrane transporter activity"/>
    <property type="evidence" value="ECO:0007669"/>
    <property type="project" value="InterPro"/>
</dbReference>
<dbReference type="Gene3D" id="3.30.70.1450">
    <property type="entry name" value="Regulator of K+ conductance, C-terminal domain"/>
    <property type="match status" value="1"/>
</dbReference>
<dbReference type="PANTHER" id="PTHR32507:SF0">
    <property type="entry name" value="NA(+)_H(+) ANTIPORTER 2-RELATED"/>
    <property type="match status" value="1"/>
</dbReference>
<dbReference type="Pfam" id="PF02080">
    <property type="entry name" value="TrkA_C"/>
    <property type="match status" value="1"/>
</dbReference>
<accession>A0A285G5W9</accession>
<dbReference type="Gene3D" id="1.20.1530.20">
    <property type="match status" value="1"/>
</dbReference>
<feature type="transmembrane region" description="Helical" evidence="13">
    <location>
        <begin position="312"/>
        <end position="335"/>
    </location>
</feature>
<dbReference type="InterPro" id="IPR006153">
    <property type="entry name" value="Cation/H_exchanger_TM"/>
</dbReference>
<dbReference type="AlphaFoldDB" id="A0A285G5W9"/>
<evidence type="ECO:0000256" key="12">
    <source>
        <dbReference type="ARBA" id="ARBA00023136"/>
    </source>
</evidence>
<dbReference type="GO" id="GO:0005886">
    <property type="term" value="C:plasma membrane"/>
    <property type="evidence" value="ECO:0007669"/>
    <property type="project" value="UniProtKB-SubCell"/>
</dbReference>
<dbReference type="EMBL" id="SMMS01000001">
    <property type="protein sequence ID" value="TCL12406.1"/>
    <property type="molecule type" value="Genomic_DNA"/>
</dbReference>
<organism evidence="16 18">
    <name type="scientific">Methanohalophilus euhalobius</name>
    <dbReference type="NCBI Taxonomy" id="51203"/>
    <lineage>
        <taxon>Archaea</taxon>
        <taxon>Methanobacteriati</taxon>
        <taxon>Methanobacteriota</taxon>
        <taxon>Stenosarchaea group</taxon>
        <taxon>Methanomicrobia</taxon>
        <taxon>Methanosarcinales</taxon>
        <taxon>Methanosarcinaceae</taxon>
        <taxon>Methanohalophilus</taxon>
    </lineage>
</organism>
<dbReference type="Proteomes" id="UP000217726">
    <property type="component" value="Unassembled WGS sequence"/>
</dbReference>
<dbReference type="PANTHER" id="PTHR32507">
    <property type="entry name" value="NA(+)/H(+) ANTIPORTER 1"/>
    <property type="match status" value="1"/>
</dbReference>
<dbReference type="InterPro" id="IPR036291">
    <property type="entry name" value="NAD(P)-bd_dom_sf"/>
</dbReference>
<dbReference type="InterPro" id="IPR003148">
    <property type="entry name" value="RCK_N"/>
</dbReference>
<keyword evidence="4" id="KW-0050">Antiport</keyword>
<evidence type="ECO:0000256" key="5">
    <source>
        <dbReference type="ARBA" id="ARBA00022475"/>
    </source>
</evidence>
<keyword evidence="10" id="KW-0520">NAD</keyword>
<dbReference type="SUPFAM" id="SSF51735">
    <property type="entry name" value="NAD(P)-binding Rossmann-fold domains"/>
    <property type="match status" value="1"/>
</dbReference>
<dbReference type="Proteomes" id="UP000295404">
    <property type="component" value="Unassembled WGS sequence"/>
</dbReference>
<dbReference type="InterPro" id="IPR038770">
    <property type="entry name" value="Na+/solute_symporter_sf"/>
</dbReference>
<protein>
    <submittedName>
        <fullName evidence="17">Sodium/proton antiporter (CPA1 family)</fullName>
    </submittedName>
    <submittedName>
        <fullName evidence="16">Sodium/proton antiporter, CPA1 family</fullName>
    </submittedName>
</protein>
<feature type="transmembrane region" description="Helical" evidence="13">
    <location>
        <begin position="107"/>
        <end position="130"/>
    </location>
</feature>
<keyword evidence="6" id="KW-0633">Potassium transport</keyword>
<evidence type="ECO:0000256" key="8">
    <source>
        <dbReference type="ARBA" id="ARBA00022958"/>
    </source>
</evidence>
<evidence type="ECO:0000256" key="3">
    <source>
        <dbReference type="ARBA" id="ARBA00022448"/>
    </source>
</evidence>
<feature type="domain" description="RCK C-terminal" evidence="15">
    <location>
        <begin position="545"/>
        <end position="627"/>
    </location>
</feature>
<evidence type="ECO:0000313" key="17">
    <source>
        <dbReference type="EMBL" id="TCL12406.1"/>
    </source>
</evidence>
<feature type="transmembrane region" description="Helical" evidence="13">
    <location>
        <begin position="24"/>
        <end position="41"/>
    </location>
</feature>
<feature type="transmembrane region" description="Helical" evidence="13">
    <location>
        <begin position="48"/>
        <end position="64"/>
    </location>
</feature>
<keyword evidence="12 13" id="KW-0472">Membrane</keyword>
<evidence type="ECO:0000313" key="18">
    <source>
        <dbReference type="Proteomes" id="UP000217726"/>
    </source>
</evidence>
<evidence type="ECO:0000259" key="15">
    <source>
        <dbReference type="PROSITE" id="PS51202"/>
    </source>
</evidence>
<keyword evidence="7 13" id="KW-0812">Transmembrane</keyword>
<evidence type="ECO:0000256" key="13">
    <source>
        <dbReference type="SAM" id="Phobius"/>
    </source>
</evidence>
<comment type="subcellular location">
    <subcellularLocation>
        <location evidence="2">Cell membrane</location>
        <topology evidence="2">Multi-pass membrane protein</topology>
    </subcellularLocation>
</comment>
<evidence type="ECO:0000313" key="16">
    <source>
        <dbReference type="EMBL" id="SNY18939.1"/>
    </source>
</evidence>
<dbReference type="GO" id="GO:0015297">
    <property type="term" value="F:antiporter activity"/>
    <property type="evidence" value="ECO:0007669"/>
    <property type="project" value="UniProtKB-KW"/>
</dbReference>
<dbReference type="InterPro" id="IPR006037">
    <property type="entry name" value="RCK_C"/>
</dbReference>
<evidence type="ECO:0000256" key="11">
    <source>
        <dbReference type="ARBA" id="ARBA00023065"/>
    </source>
</evidence>
<feature type="domain" description="RCK N-terminal" evidence="14">
    <location>
        <begin position="411"/>
        <end position="532"/>
    </location>
</feature>
<keyword evidence="18" id="KW-1185">Reference proteome</keyword>
<feature type="transmembrane region" description="Helical" evidence="13">
    <location>
        <begin position="168"/>
        <end position="192"/>
    </location>
</feature>
<evidence type="ECO:0000259" key="14">
    <source>
        <dbReference type="PROSITE" id="PS51201"/>
    </source>
</evidence>
<name>A0A285G5W9_9EURY</name>
<dbReference type="Pfam" id="PF00999">
    <property type="entry name" value="Na_H_Exchanger"/>
    <property type="match status" value="1"/>
</dbReference>
<reference evidence="17 19" key="3">
    <citation type="submission" date="2019-03" db="EMBL/GenBank/DDBJ databases">
        <title>Subsurface microbial communities from deep shales in Ohio and West Virginia, USA.</title>
        <authorList>
            <person name="Wrighton K."/>
        </authorList>
    </citation>
    <scope>NUCLEOTIDE SEQUENCE [LARGE SCALE GENOMIC DNA]</scope>
    <source>
        <strain evidence="17 19">WG1_MB</strain>
    </source>
</reference>
<dbReference type="EMBL" id="OBDR01000009">
    <property type="protein sequence ID" value="SNY18939.1"/>
    <property type="molecule type" value="Genomic_DNA"/>
</dbReference>
<evidence type="ECO:0000256" key="2">
    <source>
        <dbReference type="ARBA" id="ARBA00004651"/>
    </source>
</evidence>
<dbReference type="PROSITE" id="PS51201">
    <property type="entry name" value="RCK_N"/>
    <property type="match status" value="1"/>
</dbReference>
<dbReference type="GO" id="GO:1902600">
    <property type="term" value="P:proton transmembrane transport"/>
    <property type="evidence" value="ECO:0007669"/>
    <property type="project" value="InterPro"/>
</dbReference>
<evidence type="ECO:0000256" key="4">
    <source>
        <dbReference type="ARBA" id="ARBA00022449"/>
    </source>
</evidence>
<feature type="transmembrane region" description="Helical" evidence="13">
    <location>
        <begin position="136"/>
        <end position="156"/>
    </location>
</feature>
<evidence type="ECO:0000256" key="6">
    <source>
        <dbReference type="ARBA" id="ARBA00022538"/>
    </source>
</evidence>
<keyword evidence="5" id="KW-1003">Cell membrane</keyword>
<dbReference type="Pfam" id="PF02254">
    <property type="entry name" value="TrkA_N"/>
    <property type="match status" value="1"/>
</dbReference>
<evidence type="ECO:0000256" key="10">
    <source>
        <dbReference type="ARBA" id="ARBA00023027"/>
    </source>
</evidence>
<gene>
    <name evidence="17" type="ORF">C7960_1657</name>
    <name evidence="16" type="ORF">SAMN06295989_1093</name>
</gene>
<keyword evidence="11" id="KW-0406">Ion transport</keyword>
<feature type="transmembrane region" description="Helical" evidence="13">
    <location>
        <begin position="76"/>
        <end position="95"/>
    </location>
</feature>
<dbReference type="InterPro" id="IPR036721">
    <property type="entry name" value="RCK_C_sf"/>
</dbReference>
<evidence type="ECO:0000256" key="7">
    <source>
        <dbReference type="ARBA" id="ARBA00022692"/>
    </source>
</evidence>
<feature type="transmembrane region" description="Helical" evidence="13">
    <location>
        <begin position="380"/>
        <end position="400"/>
    </location>
</feature>
<dbReference type="PROSITE" id="PS51202">
    <property type="entry name" value="RCK_C"/>
    <property type="match status" value="1"/>
</dbReference>
<feature type="transmembrane region" description="Helical" evidence="13">
    <location>
        <begin position="289"/>
        <end position="306"/>
    </location>
</feature>
<reference evidence="16" key="2">
    <citation type="submission" date="2017-09" db="EMBL/GenBank/DDBJ databases">
        <authorList>
            <person name="Ehlers B."/>
            <person name="Leendertz F.H."/>
        </authorList>
    </citation>
    <scope>NUCLEOTIDE SEQUENCE [LARGE SCALE GENOMIC DNA]</scope>
    <source>
        <strain evidence="16">WG-1MB</strain>
    </source>
</reference>
<comment type="function">
    <text evidence="1">Part of a potassium transport system.</text>
</comment>